<accession>A0AAW0LPV2</accession>
<evidence type="ECO:0000313" key="3">
    <source>
        <dbReference type="Proteomes" id="UP000237347"/>
    </source>
</evidence>
<gene>
    <name evidence="2" type="ORF">CFP56_039380</name>
</gene>
<feature type="compositionally biased region" description="Basic residues" evidence="1">
    <location>
        <begin position="39"/>
        <end position="53"/>
    </location>
</feature>
<dbReference type="GO" id="GO:0005634">
    <property type="term" value="C:nucleus"/>
    <property type="evidence" value="ECO:0007669"/>
    <property type="project" value="TreeGrafter"/>
</dbReference>
<evidence type="ECO:0000313" key="2">
    <source>
        <dbReference type="EMBL" id="KAK7852336.1"/>
    </source>
</evidence>
<dbReference type="InterPro" id="IPR026907">
    <property type="entry name" value="GCIP-like"/>
</dbReference>
<sequence length="115" mass="12731">NTKRQYGGGSDTTIKTPKPLAIKSSDNLQALTTAPKLGRQTKKKKKKKKRKKMGRAEKEQLNKTLNSHLSTIHETSQVLDQSPASSLDKVSWEEVIKMGDQVSKQATMGILLSIL</sequence>
<proteinExistence type="predicted"/>
<feature type="compositionally biased region" description="Gly residues" evidence="1">
    <location>
        <begin position="1"/>
        <end position="10"/>
    </location>
</feature>
<feature type="region of interest" description="Disordered" evidence="1">
    <location>
        <begin position="1"/>
        <end position="62"/>
    </location>
</feature>
<dbReference type="PANTHER" id="PTHR15492:SF1">
    <property type="entry name" value="CYCLIN-D1-BINDING PROTEIN 1"/>
    <property type="match status" value="1"/>
</dbReference>
<feature type="non-terminal residue" evidence="2">
    <location>
        <position position="1"/>
    </location>
</feature>
<dbReference type="PANTHER" id="PTHR15492">
    <property type="entry name" value="CYCLIN D1-BINDING PROTEIN 1"/>
    <property type="match status" value="1"/>
</dbReference>
<dbReference type="Proteomes" id="UP000237347">
    <property type="component" value="Unassembled WGS sequence"/>
</dbReference>
<reference evidence="2 3" key="1">
    <citation type="journal article" date="2018" name="Sci. Data">
        <title>The draft genome sequence of cork oak.</title>
        <authorList>
            <person name="Ramos A.M."/>
            <person name="Usie A."/>
            <person name="Barbosa P."/>
            <person name="Barros P.M."/>
            <person name="Capote T."/>
            <person name="Chaves I."/>
            <person name="Simoes F."/>
            <person name="Abreu I."/>
            <person name="Carrasquinho I."/>
            <person name="Faro C."/>
            <person name="Guimaraes J.B."/>
            <person name="Mendonca D."/>
            <person name="Nobrega F."/>
            <person name="Rodrigues L."/>
            <person name="Saibo N.J.M."/>
            <person name="Varela M.C."/>
            <person name="Egas C."/>
            <person name="Matos J."/>
            <person name="Miguel C.M."/>
            <person name="Oliveira M.M."/>
            <person name="Ricardo C.P."/>
            <person name="Goncalves S."/>
        </authorList>
    </citation>
    <scope>NUCLEOTIDE SEQUENCE [LARGE SCALE GENOMIC DNA]</scope>
    <source>
        <strain evidence="3">cv. HL8</strain>
    </source>
</reference>
<organism evidence="2 3">
    <name type="scientific">Quercus suber</name>
    <name type="common">Cork oak</name>
    <dbReference type="NCBI Taxonomy" id="58331"/>
    <lineage>
        <taxon>Eukaryota</taxon>
        <taxon>Viridiplantae</taxon>
        <taxon>Streptophyta</taxon>
        <taxon>Embryophyta</taxon>
        <taxon>Tracheophyta</taxon>
        <taxon>Spermatophyta</taxon>
        <taxon>Magnoliopsida</taxon>
        <taxon>eudicotyledons</taxon>
        <taxon>Gunneridae</taxon>
        <taxon>Pentapetalae</taxon>
        <taxon>rosids</taxon>
        <taxon>fabids</taxon>
        <taxon>Fagales</taxon>
        <taxon>Fagaceae</taxon>
        <taxon>Quercus</taxon>
    </lineage>
</organism>
<name>A0AAW0LPV2_QUESU</name>
<protein>
    <submittedName>
        <fullName evidence="2">Uncharacterized protein</fullName>
    </submittedName>
</protein>
<comment type="caution">
    <text evidence="2">The sequence shown here is derived from an EMBL/GenBank/DDBJ whole genome shotgun (WGS) entry which is preliminary data.</text>
</comment>
<dbReference type="EMBL" id="PKMF04000077">
    <property type="protein sequence ID" value="KAK7852336.1"/>
    <property type="molecule type" value="Genomic_DNA"/>
</dbReference>
<dbReference type="AlphaFoldDB" id="A0AAW0LPV2"/>
<keyword evidence="3" id="KW-1185">Reference proteome</keyword>
<evidence type="ECO:0000256" key="1">
    <source>
        <dbReference type="SAM" id="MobiDB-lite"/>
    </source>
</evidence>